<keyword evidence="2" id="KW-0175">Coiled coil</keyword>
<proteinExistence type="inferred from homology"/>
<dbReference type="PANTHER" id="PTHR31088:SF6">
    <property type="entry name" value="PHAGE SHOCK PROTEIN A"/>
    <property type="match status" value="1"/>
</dbReference>
<evidence type="ECO:0000313" key="3">
    <source>
        <dbReference type="EMBL" id="GHE41097.1"/>
    </source>
</evidence>
<comment type="caution">
    <text evidence="3">The sequence shown here is derived from an EMBL/GenBank/DDBJ whole genome shotgun (WGS) entry which is preliminary data.</text>
</comment>
<evidence type="ECO:0000256" key="1">
    <source>
        <dbReference type="ARBA" id="ARBA00043985"/>
    </source>
</evidence>
<dbReference type="Pfam" id="PF04012">
    <property type="entry name" value="PspA_IM30"/>
    <property type="match status" value="1"/>
</dbReference>
<organism evidence="3 4">
    <name type="scientific">Sphingobacterium griseoflavum</name>
    <dbReference type="NCBI Taxonomy" id="1474952"/>
    <lineage>
        <taxon>Bacteria</taxon>
        <taxon>Pseudomonadati</taxon>
        <taxon>Bacteroidota</taxon>
        <taxon>Sphingobacteriia</taxon>
        <taxon>Sphingobacteriales</taxon>
        <taxon>Sphingobacteriaceae</taxon>
        <taxon>Sphingobacterium</taxon>
    </lineage>
</organism>
<comment type="similarity">
    <text evidence="1">Belongs to the PspA/Vipp/IM30 family.</text>
</comment>
<sequence>MNIFKRLLKIGQAEIHALVERMEDPISLSEQGIRDMKKQLSDTVESAAKVRATIIRTESRVRDKEQEANTLAEKAKRALAKAQAGELTATEGEKMASEALLTKKRLVEDTQELQAELLEQTSKLQEVHKHIDVLKYNIAKWEKELTTLRAKQKVNEAASLANQQMANMDSNSTLDMLQRVKRKVANDEALAEAYAEMAQNKSELPDEQQAIQDELTALKKQMGIK</sequence>
<dbReference type="EMBL" id="BNAF01000009">
    <property type="protein sequence ID" value="GHE41097.1"/>
    <property type="molecule type" value="Genomic_DNA"/>
</dbReference>
<dbReference type="PANTHER" id="PTHR31088">
    <property type="entry name" value="MEMBRANE-ASSOCIATED PROTEIN VIPP1, CHLOROPLASTIC"/>
    <property type="match status" value="1"/>
</dbReference>
<dbReference type="RefSeq" id="WP_189627066.1">
    <property type="nucleotide sequence ID" value="NZ_BNAF01000009.1"/>
</dbReference>
<protein>
    <recommendedName>
        <fullName evidence="5">Phage-shock protein</fullName>
    </recommendedName>
</protein>
<dbReference type="InterPro" id="IPR007157">
    <property type="entry name" value="PspA_VIPP1"/>
</dbReference>
<name>A0ABQ3HZF8_9SPHI</name>
<keyword evidence="4" id="KW-1185">Reference proteome</keyword>
<evidence type="ECO:0000256" key="2">
    <source>
        <dbReference type="SAM" id="Coils"/>
    </source>
</evidence>
<dbReference type="Proteomes" id="UP000620550">
    <property type="component" value="Unassembled WGS sequence"/>
</dbReference>
<evidence type="ECO:0000313" key="4">
    <source>
        <dbReference type="Proteomes" id="UP000620550"/>
    </source>
</evidence>
<feature type="coiled-coil region" evidence="2">
    <location>
        <begin position="54"/>
        <end position="151"/>
    </location>
</feature>
<gene>
    <name evidence="3" type="ORF">GCM10017764_25480</name>
</gene>
<evidence type="ECO:0008006" key="5">
    <source>
        <dbReference type="Google" id="ProtNLM"/>
    </source>
</evidence>
<accession>A0ABQ3HZF8</accession>
<reference evidence="4" key="1">
    <citation type="journal article" date="2019" name="Int. J. Syst. Evol. Microbiol.">
        <title>The Global Catalogue of Microorganisms (GCM) 10K type strain sequencing project: providing services to taxonomists for standard genome sequencing and annotation.</title>
        <authorList>
            <consortium name="The Broad Institute Genomics Platform"/>
            <consortium name="The Broad Institute Genome Sequencing Center for Infectious Disease"/>
            <person name="Wu L."/>
            <person name="Ma J."/>
        </authorList>
    </citation>
    <scope>NUCLEOTIDE SEQUENCE [LARGE SCALE GENOMIC DNA]</scope>
    <source>
        <strain evidence="4">CGMCC 1.12966</strain>
    </source>
</reference>